<dbReference type="AlphaFoldDB" id="A0A9D1MSW8"/>
<gene>
    <name evidence="1" type="ORF">IAC63_02590</name>
</gene>
<name>A0A9D1MSW8_9PROT</name>
<comment type="caution">
    <text evidence="1">The sequence shown here is derived from an EMBL/GenBank/DDBJ whole genome shotgun (WGS) entry which is preliminary data.</text>
</comment>
<dbReference type="Proteomes" id="UP000824142">
    <property type="component" value="Unassembled WGS sequence"/>
</dbReference>
<accession>A0A9D1MSW8</accession>
<sequence length="281" mass="33256">MVQIKYTPLRQSDFASGGVFCQDNKRYYSKLLSLSFRILFGREDYTSISRSEIIKLNKLLRGCFYLIESEFPDDIANINTITVFPYLSRAILQMGCRKHLPEELINKHRQSEPYIKNSTSVRMSDLSPTWIPKSLKVYLRRFFKKDFEFIESKNPIYPEVLYSALVLYICRELAVSCVSVKQIRILTNEFLHVLTKNEIETRAHHQATGKHRQKNTNFDELYKWFVDEYDRGRYDDCSSILQLKDRIRTDFGLSPQKASEFVKRLKLERGQNILRFKKGFK</sequence>
<reference evidence="1" key="1">
    <citation type="submission" date="2020-10" db="EMBL/GenBank/DDBJ databases">
        <authorList>
            <person name="Gilroy R."/>
        </authorList>
    </citation>
    <scope>NUCLEOTIDE SEQUENCE</scope>
    <source>
        <strain evidence="1">CHK136-897</strain>
    </source>
</reference>
<protein>
    <submittedName>
        <fullName evidence="1">Uncharacterized protein</fullName>
    </submittedName>
</protein>
<evidence type="ECO:0000313" key="2">
    <source>
        <dbReference type="Proteomes" id="UP000824142"/>
    </source>
</evidence>
<evidence type="ECO:0000313" key="1">
    <source>
        <dbReference type="EMBL" id="HIU65504.1"/>
    </source>
</evidence>
<organism evidence="1 2">
    <name type="scientific">Candidatus Enterousia avicola</name>
    <dbReference type="NCBI Taxonomy" id="2840787"/>
    <lineage>
        <taxon>Bacteria</taxon>
        <taxon>Pseudomonadati</taxon>
        <taxon>Pseudomonadota</taxon>
        <taxon>Alphaproteobacteria</taxon>
        <taxon>Candidatus Enterousia</taxon>
    </lineage>
</organism>
<dbReference type="EMBL" id="DVNO01000021">
    <property type="protein sequence ID" value="HIU65504.1"/>
    <property type="molecule type" value="Genomic_DNA"/>
</dbReference>
<proteinExistence type="predicted"/>
<reference evidence="1" key="2">
    <citation type="journal article" date="2021" name="PeerJ">
        <title>Extensive microbial diversity within the chicken gut microbiome revealed by metagenomics and culture.</title>
        <authorList>
            <person name="Gilroy R."/>
            <person name="Ravi A."/>
            <person name="Getino M."/>
            <person name="Pursley I."/>
            <person name="Horton D.L."/>
            <person name="Alikhan N.F."/>
            <person name="Baker D."/>
            <person name="Gharbi K."/>
            <person name="Hall N."/>
            <person name="Watson M."/>
            <person name="Adriaenssens E.M."/>
            <person name="Foster-Nyarko E."/>
            <person name="Jarju S."/>
            <person name="Secka A."/>
            <person name="Antonio M."/>
            <person name="Oren A."/>
            <person name="Chaudhuri R.R."/>
            <person name="La Ragione R."/>
            <person name="Hildebrand F."/>
            <person name="Pallen M.J."/>
        </authorList>
    </citation>
    <scope>NUCLEOTIDE SEQUENCE</scope>
    <source>
        <strain evidence="1">CHK136-897</strain>
    </source>
</reference>